<dbReference type="GO" id="GO:0005524">
    <property type="term" value="F:ATP binding"/>
    <property type="evidence" value="ECO:0007669"/>
    <property type="project" value="UniProtKB-KW"/>
</dbReference>
<organism evidence="4 5">
    <name type="scientific">Novacetimonas maltaceti</name>
    <dbReference type="NCBI Taxonomy" id="1203393"/>
    <lineage>
        <taxon>Bacteria</taxon>
        <taxon>Pseudomonadati</taxon>
        <taxon>Pseudomonadota</taxon>
        <taxon>Alphaproteobacteria</taxon>
        <taxon>Acetobacterales</taxon>
        <taxon>Acetobacteraceae</taxon>
        <taxon>Novacetimonas</taxon>
    </lineage>
</organism>
<feature type="binding site" evidence="2">
    <location>
        <begin position="263"/>
        <end position="264"/>
    </location>
    <ligand>
        <name>ATP</name>
        <dbReference type="ChEBI" id="CHEBI:30616"/>
    </ligand>
</feature>
<proteinExistence type="predicted"/>
<dbReference type="InterPro" id="IPR003812">
    <property type="entry name" value="Fido"/>
</dbReference>
<gene>
    <name evidence="4" type="ORF">KMAL_31240</name>
</gene>
<dbReference type="PANTHER" id="PTHR13504:SF38">
    <property type="entry name" value="FIDO DOMAIN-CONTAINING PROTEIN"/>
    <property type="match status" value="1"/>
</dbReference>
<feature type="binding site" evidence="2">
    <location>
        <begin position="227"/>
        <end position="235"/>
    </location>
    <ligand>
        <name>ATP</name>
        <dbReference type="ChEBI" id="CHEBI:30616"/>
    </ligand>
</feature>
<evidence type="ECO:0000313" key="5">
    <source>
        <dbReference type="Proteomes" id="UP000237344"/>
    </source>
</evidence>
<name>A0A2S3VXA9_9PROT</name>
<accession>A0A2S3VXA9</accession>
<dbReference type="Gene3D" id="1.10.3290.10">
    <property type="entry name" value="Fido-like domain"/>
    <property type="match status" value="1"/>
</dbReference>
<dbReference type="InterPro" id="IPR036597">
    <property type="entry name" value="Fido-like_dom_sf"/>
</dbReference>
<dbReference type="PANTHER" id="PTHR13504">
    <property type="entry name" value="FIDO DOMAIN-CONTAINING PROTEIN DDB_G0283145"/>
    <property type="match status" value="1"/>
</dbReference>
<comment type="caution">
    <text evidence="4">The sequence shown here is derived from an EMBL/GenBank/DDBJ whole genome shotgun (WGS) entry which is preliminary data.</text>
</comment>
<reference evidence="4 5" key="1">
    <citation type="submission" date="2018-01" db="EMBL/GenBank/DDBJ databases">
        <title>Draft Genome Sequence of Komagataeibacter maltaceti LMG 1529, a Vinegar Producing Acetic Acid Bacterium Isolated from Malt Vinegar Brewery Acetifiers.</title>
        <authorList>
            <person name="Zhang Q."/>
            <person name="Hollensteiner J."/>
            <person name="Poehlein A."/>
            <person name="Daniel R."/>
        </authorList>
    </citation>
    <scope>NUCLEOTIDE SEQUENCE [LARGE SCALE GENOMIC DNA]</scope>
    <source>
        <strain evidence="4 5">LMG 1529</strain>
    </source>
</reference>
<feature type="domain" description="Fido" evidence="3">
    <location>
        <begin position="133"/>
        <end position="285"/>
    </location>
</feature>
<dbReference type="Pfam" id="PF02661">
    <property type="entry name" value="Fic"/>
    <property type="match status" value="1"/>
</dbReference>
<evidence type="ECO:0000256" key="1">
    <source>
        <dbReference type="PIRSR" id="PIRSR640198-1"/>
    </source>
</evidence>
<sequence>MKREDLAGGIRECLQRLPAPYAQHYGVVPPPPPEAGVMLGDAAARHGQALSALGEIAALARTLPDPYLISRVLSRQEALSSSALEGTHSTLNELLVVDEDDQGASHATRQVRDYARTLEQFLPQACSEGPALFRLPTVLALHQAVMQHDPAYRGTPGTLRQDVVWIGGTGHIAYSTYNPPPPDQVAACLEASLNYMQADGMQQMTQSLITRLAIAHAHFEAVHPFNDGNGRVVGRLLLPLMMAADGQVPLYLSPYIEAHRQDYYAALKRAQQRLDWPPLIGFLSDAIIRTVTEVQVTRQATQALKATWRQRRAFRKGSAALRALDLLTDYPVLTASRLGHLLDITPPAAQTALAQLCQVGILTERTGHARNRIYAAEDVLTILNRPFGEEPALPDPSS</sequence>
<dbReference type="RefSeq" id="WP_110096458.1">
    <property type="nucleotide sequence ID" value="NZ_NKUE01000066.1"/>
</dbReference>
<dbReference type="InterPro" id="IPR025758">
    <property type="entry name" value="Fic/DOC_N"/>
</dbReference>
<keyword evidence="2" id="KW-0067">ATP-binding</keyword>
<evidence type="ECO:0000256" key="2">
    <source>
        <dbReference type="PIRSR" id="PIRSR640198-2"/>
    </source>
</evidence>
<dbReference type="Proteomes" id="UP000237344">
    <property type="component" value="Unassembled WGS sequence"/>
</dbReference>
<dbReference type="Pfam" id="PF13784">
    <property type="entry name" value="Fic_N"/>
    <property type="match status" value="1"/>
</dbReference>
<keyword evidence="5" id="KW-1185">Reference proteome</keyword>
<dbReference type="PROSITE" id="PS51459">
    <property type="entry name" value="FIDO"/>
    <property type="match status" value="1"/>
</dbReference>
<evidence type="ECO:0000259" key="3">
    <source>
        <dbReference type="PROSITE" id="PS51459"/>
    </source>
</evidence>
<dbReference type="EMBL" id="POTC01000092">
    <property type="protein sequence ID" value="POF61252.1"/>
    <property type="molecule type" value="Genomic_DNA"/>
</dbReference>
<feature type="active site" evidence="1">
    <location>
        <position position="223"/>
    </location>
</feature>
<protein>
    <recommendedName>
        <fullName evidence="3">Fido domain-containing protein</fullName>
    </recommendedName>
</protein>
<dbReference type="SUPFAM" id="SSF140931">
    <property type="entry name" value="Fic-like"/>
    <property type="match status" value="1"/>
</dbReference>
<keyword evidence="2" id="KW-0547">Nucleotide-binding</keyword>
<dbReference type="InterPro" id="IPR040198">
    <property type="entry name" value="Fido_containing"/>
</dbReference>
<evidence type="ECO:0000313" key="4">
    <source>
        <dbReference type="EMBL" id="POF61252.1"/>
    </source>
</evidence>
<dbReference type="OrthoDB" id="9813719at2"/>
<dbReference type="AlphaFoldDB" id="A0A2S3VXA9"/>